<organism evidence="7 8">
    <name type="scientific">Fistulina hepatica ATCC 64428</name>
    <dbReference type="NCBI Taxonomy" id="1128425"/>
    <lineage>
        <taxon>Eukaryota</taxon>
        <taxon>Fungi</taxon>
        <taxon>Dikarya</taxon>
        <taxon>Basidiomycota</taxon>
        <taxon>Agaricomycotina</taxon>
        <taxon>Agaricomycetes</taxon>
        <taxon>Agaricomycetidae</taxon>
        <taxon>Agaricales</taxon>
        <taxon>Fistulinaceae</taxon>
        <taxon>Fistulina</taxon>
    </lineage>
</organism>
<feature type="compositionally biased region" description="Acidic residues" evidence="5">
    <location>
        <begin position="124"/>
        <end position="136"/>
    </location>
</feature>
<dbReference type="InterPro" id="IPR018972">
    <property type="entry name" value="Sas10_C_dom"/>
</dbReference>
<feature type="compositionally biased region" description="Basic and acidic residues" evidence="5">
    <location>
        <begin position="159"/>
        <end position="178"/>
    </location>
</feature>
<feature type="compositionally biased region" description="Basic residues" evidence="5">
    <location>
        <begin position="606"/>
        <end position="622"/>
    </location>
</feature>
<comment type="subcellular location">
    <subcellularLocation>
        <location evidence="1">Nucleus</location>
    </subcellularLocation>
</comment>
<feature type="region of interest" description="Disordered" evidence="5">
    <location>
        <begin position="1"/>
        <end position="205"/>
    </location>
</feature>
<evidence type="ECO:0000259" key="6">
    <source>
        <dbReference type="Pfam" id="PF09368"/>
    </source>
</evidence>
<feature type="compositionally biased region" description="Acidic residues" evidence="5">
    <location>
        <begin position="179"/>
        <end position="188"/>
    </location>
</feature>
<dbReference type="OrthoDB" id="1924577at2759"/>
<evidence type="ECO:0000256" key="2">
    <source>
        <dbReference type="ARBA" id="ARBA00010979"/>
    </source>
</evidence>
<evidence type="ECO:0000256" key="5">
    <source>
        <dbReference type="SAM" id="MobiDB-lite"/>
    </source>
</evidence>
<feature type="compositionally biased region" description="Acidic residues" evidence="5">
    <location>
        <begin position="76"/>
        <end position="101"/>
    </location>
</feature>
<accession>A0A0D7A208</accession>
<keyword evidence="4" id="KW-0539">Nucleus</keyword>
<dbReference type="EMBL" id="KN882065">
    <property type="protein sequence ID" value="KIY44828.1"/>
    <property type="molecule type" value="Genomic_DNA"/>
</dbReference>
<dbReference type="GO" id="GO:0032040">
    <property type="term" value="C:small-subunit processome"/>
    <property type="evidence" value="ECO:0007669"/>
    <property type="project" value="TreeGrafter"/>
</dbReference>
<sequence length="665" mass="73095">MPRRPGKGNKSTKAKARPVDRADSKIKRWKTAADVPLDEEDEFHAAKDQILLESDEEDDDAFGDEDEVFGLKGLREDDDDIEDDGEEDAYMDVDDIDEADELPAKPKKSKHEKSEKKKKKQAETSEESESESEEETWGSGKNAYYATNAAALDSDDEERNALEEQEAKRLQGKNREGMTEDDFGLGDAEEVKDGADDPWTDESAVPTVRATPRDPAAAIRLLEKTNPEALALARDWDDTAHYLIDTQERIKRIEASSPDALSLGMAHIHYQTLLTYATTLAFYLHLRASEKYARRPETLQNHPILQRLLTLKQAISTLEDLDFAASDDEELDEDELDDPDEDLMLDGSDEDIELTDAQALWLADKENGLEAGELQDLVKDSRAPVSPTLVVSSQAKDDAGNGEPRPAKKRKISKKSIAPVFDLVEPTFSGPSSSSSKTSASAPAPVDDAFGEATALQAVDATDKRARTKSLRFYTSRIESASARRQGARNAAMGGDDDIPYRERRKEKEARLANEAAKKPLGQGGEDLDPDGPEPPMDVKEADVEGPDGYYELVRRASSEKKAKKKAEYDAARAAAKAEIEAAGAGAVTEGPRSLTRAILANKGITPRRPKSVRNPRVKKRQKFEQAKKKVASQKAVFKGGLAQTGGKYYGEQSGISKVAKGVRF</sequence>
<reference evidence="7 8" key="1">
    <citation type="journal article" date="2015" name="Fungal Genet. Biol.">
        <title>Evolution of novel wood decay mechanisms in Agaricales revealed by the genome sequences of Fistulina hepatica and Cylindrobasidium torrendii.</title>
        <authorList>
            <person name="Floudas D."/>
            <person name="Held B.W."/>
            <person name="Riley R."/>
            <person name="Nagy L.G."/>
            <person name="Koehler G."/>
            <person name="Ransdell A.S."/>
            <person name="Younus H."/>
            <person name="Chow J."/>
            <person name="Chiniquy J."/>
            <person name="Lipzen A."/>
            <person name="Tritt A."/>
            <person name="Sun H."/>
            <person name="Haridas S."/>
            <person name="LaButti K."/>
            <person name="Ohm R.A."/>
            <person name="Kues U."/>
            <person name="Blanchette R.A."/>
            <person name="Grigoriev I.V."/>
            <person name="Minto R.E."/>
            <person name="Hibbett D.S."/>
        </authorList>
    </citation>
    <scope>NUCLEOTIDE SEQUENCE [LARGE SCALE GENOMIC DNA]</scope>
    <source>
        <strain evidence="7 8">ATCC 64428</strain>
    </source>
</reference>
<evidence type="ECO:0000256" key="3">
    <source>
        <dbReference type="ARBA" id="ARBA00022553"/>
    </source>
</evidence>
<gene>
    <name evidence="7" type="ORF">FISHEDRAFT_67354</name>
</gene>
<evidence type="ECO:0000313" key="7">
    <source>
        <dbReference type="EMBL" id="KIY44828.1"/>
    </source>
</evidence>
<comment type="similarity">
    <text evidence="2">Belongs to the SAS10 family.</text>
</comment>
<dbReference type="PANTHER" id="PTHR13237:SF8">
    <property type="entry name" value="SOMETHING ABOUT SILENCING PROTEIN 10"/>
    <property type="match status" value="1"/>
</dbReference>
<feature type="region of interest" description="Disordered" evidence="5">
    <location>
        <begin position="600"/>
        <end position="626"/>
    </location>
</feature>
<dbReference type="Pfam" id="PF04000">
    <property type="entry name" value="Sas10_Utp3"/>
    <property type="match status" value="1"/>
</dbReference>
<keyword evidence="3" id="KW-0597">Phosphoprotein</keyword>
<protein>
    <recommendedName>
        <fullName evidence="6">Sas10 C-terminal domain-containing protein</fullName>
    </recommendedName>
</protein>
<evidence type="ECO:0000256" key="4">
    <source>
        <dbReference type="ARBA" id="ARBA00023242"/>
    </source>
</evidence>
<dbReference type="Proteomes" id="UP000054144">
    <property type="component" value="Unassembled WGS sequence"/>
</dbReference>
<proteinExistence type="inferred from homology"/>
<feature type="compositionally biased region" description="Acidic residues" evidence="5">
    <location>
        <begin position="53"/>
        <end position="68"/>
    </location>
</feature>
<evidence type="ECO:0000313" key="8">
    <source>
        <dbReference type="Proteomes" id="UP000054144"/>
    </source>
</evidence>
<feature type="region of interest" description="Disordered" evidence="5">
    <location>
        <begin position="389"/>
        <end position="547"/>
    </location>
</feature>
<feature type="compositionally biased region" description="Basic residues" evidence="5">
    <location>
        <begin position="105"/>
        <end position="120"/>
    </location>
</feature>
<feature type="compositionally biased region" description="Basic and acidic residues" evidence="5">
    <location>
        <begin position="499"/>
        <end position="518"/>
    </location>
</feature>
<name>A0A0D7A208_9AGAR</name>
<dbReference type="InterPro" id="IPR007146">
    <property type="entry name" value="Sas10/Utp3/C1D"/>
</dbReference>
<dbReference type="GO" id="GO:0000462">
    <property type="term" value="P:maturation of SSU-rRNA from tricistronic rRNA transcript (SSU-rRNA, 5.8S rRNA, LSU-rRNA)"/>
    <property type="evidence" value="ECO:0007669"/>
    <property type="project" value="TreeGrafter"/>
</dbReference>
<dbReference type="PANTHER" id="PTHR13237">
    <property type="entry name" value="SOMETHING ABOUT SILENCING PROTEIN 10-RELATED"/>
    <property type="match status" value="1"/>
</dbReference>
<feature type="compositionally biased region" description="Basic residues" evidence="5">
    <location>
        <begin position="1"/>
        <end position="16"/>
    </location>
</feature>
<keyword evidence="8" id="KW-1185">Reference proteome</keyword>
<feature type="compositionally biased region" description="Low complexity" evidence="5">
    <location>
        <begin position="429"/>
        <end position="445"/>
    </location>
</feature>
<feature type="compositionally biased region" description="Basic and acidic residues" evidence="5">
    <location>
        <begin position="17"/>
        <end position="26"/>
    </location>
</feature>
<dbReference type="Pfam" id="PF09368">
    <property type="entry name" value="Sas10"/>
    <property type="match status" value="1"/>
</dbReference>
<feature type="domain" description="Sas10 C-terminal" evidence="6">
    <location>
        <begin position="590"/>
        <end position="665"/>
    </location>
</feature>
<dbReference type="AlphaFoldDB" id="A0A0D7A208"/>
<evidence type="ECO:0000256" key="1">
    <source>
        <dbReference type="ARBA" id="ARBA00004123"/>
    </source>
</evidence>